<feature type="transmembrane region" description="Helical" evidence="1">
    <location>
        <begin position="72"/>
        <end position="93"/>
    </location>
</feature>
<feature type="transmembrane region" description="Helical" evidence="1">
    <location>
        <begin position="113"/>
        <end position="135"/>
    </location>
</feature>
<keyword evidence="1" id="KW-0812">Transmembrane</keyword>
<accession>A0A7G5DX90</accession>
<reference evidence="2 3" key="1">
    <citation type="journal article" date="2020" name="G3 (Bethesda)">
        <title>CeMbio - The Caenorhabditis elegans Microbiome Resource.</title>
        <authorList>
            <person name="Dirksen P."/>
            <person name="Assie A."/>
            <person name="Zimmermann J."/>
            <person name="Zhang F."/>
            <person name="Tietje A.M."/>
            <person name="Marsh S.A."/>
            <person name="Felix M.A."/>
            <person name="Shapira M."/>
            <person name="Kaleta C."/>
            <person name="Schulenburg H."/>
            <person name="Samuel B."/>
        </authorList>
    </citation>
    <scope>NUCLEOTIDE SEQUENCE [LARGE SCALE GENOMIC DNA]</scope>
    <source>
        <strain evidence="2 3">BIGb0170</strain>
    </source>
</reference>
<name>A0A7G5DX90_9SPHI</name>
<protein>
    <recommendedName>
        <fullName evidence="4">Histidine kinase</fullName>
    </recommendedName>
</protein>
<keyword evidence="1" id="KW-1133">Transmembrane helix</keyword>
<proteinExistence type="predicted"/>
<sequence length="343" mass="39674">MRNILHLAYQNMLVFAFMLTLVGLANLLWSEEAIPFIQIVIAASLYTVYSYVITVLYLYIWKEGYKRRIVSVVLYVLISLTVIPCVHTLIYTILPKVNIHFSRHVQSANLPKFYFRIISGYLVANLLAAGVFFRYKASLLKKERNELNKDLGQFRERALGIQYTSHFLTTIFLTSFGKMLIDEEPSDKRTKRDIIQFLAYLLEIEKNGELKPFEEELDELNCFVRLLQDYYGERAVRYEPTIGKPTYPAIPTGILFFPLENCLKHALISADYPIVFTLLGNGVEMSLCCTNHWAPKSDKISTETGFGLLRAKLEQVDYQTTLETQQQNGVFSIHIKLKFFEKK</sequence>
<keyword evidence="3" id="KW-1185">Reference proteome</keyword>
<keyword evidence="1" id="KW-0472">Membrane</keyword>
<organism evidence="2 3">
    <name type="scientific">Sphingobacterium paramultivorum</name>
    <dbReference type="NCBI Taxonomy" id="2886510"/>
    <lineage>
        <taxon>Bacteria</taxon>
        <taxon>Pseudomonadati</taxon>
        <taxon>Bacteroidota</taxon>
        <taxon>Sphingobacteriia</taxon>
        <taxon>Sphingobacteriales</taxon>
        <taxon>Sphingobacteriaceae</taxon>
        <taxon>Sphingobacterium</taxon>
    </lineage>
</organism>
<evidence type="ECO:0000313" key="3">
    <source>
        <dbReference type="Proteomes" id="UP000515450"/>
    </source>
</evidence>
<dbReference type="RefSeq" id="WP_182331063.1">
    <property type="nucleotide sequence ID" value="NZ_CP058555.1"/>
</dbReference>
<evidence type="ECO:0000256" key="1">
    <source>
        <dbReference type="SAM" id="Phobius"/>
    </source>
</evidence>
<gene>
    <name evidence="2" type="ORF">HS960_01220</name>
</gene>
<dbReference type="Proteomes" id="UP000515450">
    <property type="component" value="Chromosome"/>
</dbReference>
<evidence type="ECO:0000313" key="2">
    <source>
        <dbReference type="EMBL" id="QMV66365.1"/>
    </source>
</evidence>
<evidence type="ECO:0008006" key="4">
    <source>
        <dbReference type="Google" id="ProtNLM"/>
    </source>
</evidence>
<feature type="transmembrane region" description="Helical" evidence="1">
    <location>
        <begin position="12"/>
        <end position="30"/>
    </location>
</feature>
<dbReference type="AlphaFoldDB" id="A0A7G5DX90"/>
<dbReference type="EMBL" id="CP058555">
    <property type="protein sequence ID" value="QMV66365.1"/>
    <property type="molecule type" value="Genomic_DNA"/>
</dbReference>
<feature type="transmembrane region" description="Helical" evidence="1">
    <location>
        <begin position="36"/>
        <end position="60"/>
    </location>
</feature>